<organism evidence="2 3">
    <name type="scientific">Mycolicibacterium canariasense</name>
    <name type="common">Mycobacterium canariasense</name>
    <dbReference type="NCBI Taxonomy" id="228230"/>
    <lineage>
        <taxon>Bacteria</taxon>
        <taxon>Bacillati</taxon>
        <taxon>Actinomycetota</taxon>
        <taxon>Actinomycetes</taxon>
        <taxon>Mycobacteriales</taxon>
        <taxon>Mycobacteriaceae</taxon>
        <taxon>Mycolicibacterium</taxon>
    </lineage>
</organism>
<feature type="compositionally biased region" description="Basic residues" evidence="1">
    <location>
        <begin position="1"/>
        <end position="12"/>
    </location>
</feature>
<dbReference type="EMBL" id="BCSY01000035">
    <property type="protein sequence ID" value="GAS94437.1"/>
    <property type="molecule type" value="Genomic_DNA"/>
</dbReference>
<accession>A0A100WA26</accession>
<gene>
    <name evidence="2" type="ORF">RMCC_1403</name>
</gene>
<keyword evidence="3" id="KW-1185">Reference proteome</keyword>
<reference evidence="3" key="1">
    <citation type="journal article" date="2016" name="Genome Announc.">
        <title>Draft Genome Sequences of Five Rapidly Growing Mycobacterium Species, M. thermoresistibile, M. fortuitum subsp. acetamidolyticum, M. canariasense, M. brisbanense, and M. novocastrense.</title>
        <authorList>
            <person name="Katahira K."/>
            <person name="Ogura Y."/>
            <person name="Gotoh Y."/>
            <person name="Hayashi T."/>
        </authorList>
    </citation>
    <scope>NUCLEOTIDE SEQUENCE [LARGE SCALE GENOMIC DNA]</scope>
    <source>
        <strain evidence="3">JCM15298</strain>
    </source>
</reference>
<protein>
    <submittedName>
        <fullName evidence="2">Uncharacterized protein</fullName>
    </submittedName>
</protein>
<proteinExistence type="predicted"/>
<dbReference type="InterPro" id="IPR021226">
    <property type="entry name" value="Phage_gene29"/>
</dbReference>
<dbReference type="Pfam" id="PF10910">
    <property type="entry name" value="Phage_gene29"/>
    <property type="match status" value="1"/>
</dbReference>
<reference evidence="3" key="2">
    <citation type="submission" date="2016-02" db="EMBL/GenBank/DDBJ databases">
        <title>Draft genome sequence of five rapidly growing Mycobacterium species.</title>
        <authorList>
            <person name="Katahira K."/>
            <person name="Gotou Y."/>
            <person name="Iida K."/>
            <person name="Ogura Y."/>
            <person name="Hayashi T."/>
        </authorList>
    </citation>
    <scope>NUCLEOTIDE SEQUENCE [LARGE SCALE GENOMIC DNA]</scope>
    <source>
        <strain evidence="3">JCM15298</strain>
    </source>
</reference>
<name>A0A100WA26_MYCCR</name>
<evidence type="ECO:0000313" key="2">
    <source>
        <dbReference type="EMBL" id="GAS94437.1"/>
    </source>
</evidence>
<dbReference type="STRING" id="228230.RMCC_1403"/>
<feature type="region of interest" description="Disordered" evidence="1">
    <location>
        <begin position="1"/>
        <end position="20"/>
    </location>
</feature>
<dbReference type="AlphaFoldDB" id="A0A100WA26"/>
<evidence type="ECO:0000256" key="1">
    <source>
        <dbReference type="SAM" id="MobiDB-lite"/>
    </source>
</evidence>
<sequence length="194" mass="21896">MGKGARLKRRTRPPMPGVRDSPYVDAFTKAEWDEVMARKDRLMRFFRDAVKVTDGTIIGIDDATLQLLVLHAALAGVTQDEDIALIRPKVLPDEEGRLADSHEWVVKRFDTEEARQADAEEEARRRKAAHDVAMAQMTPEAQRAYRRMFEPAARKAFQVGGQQMADHLAPAGDETPEATYLREQAQALREKGQL</sequence>
<comment type="caution">
    <text evidence="2">The sequence shown here is derived from an EMBL/GenBank/DDBJ whole genome shotgun (WGS) entry which is preliminary data.</text>
</comment>
<evidence type="ECO:0000313" key="3">
    <source>
        <dbReference type="Proteomes" id="UP000069443"/>
    </source>
</evidence>
<dbReference type="Proteomes" id="UP000069443">
    <property type="component" value="Unassembled WGS sequence"/>
</dbReference>